<evidence type="ECO:0000256" key="3">
    <source>
        <dbReference type="ARBA" id="ARBA00022989"/>
    </source>
</evidence>
<dbReference type="PROSITE" id="PS51257">
    <property type="entry name" value="PROKAR_LIPOPROTEIN"/>
    <property type="match status" value="1"/>
</dbReference>
<keyword evidence="5" id="KW-1003">Cell membrane</keyword>
<dbReference type="RefSeq" id="WP_191026452.1">
    <property type="nucleotide sequence ID" value="NZ_JABBXD010000013.1"/>
</dbReference>
<proteinExistence type="inferred from homology"/>
<dbReference type="InterPro" id="IPR006260">
    <property type="entry name" value="TonB/TolA_C"/>
</dbReference>
<name>A0ABR8LT70_9ALTE</name>
<reference evidence="8 9" key="1">
    <citation type="submission" date="2020-04" db="EMBL/GenBank/DDBJ databases">
        <title>Salinimonas sp. HHU 13199.</title>
        <authorList>
            <person name="Cui X."/>
            <person name="Zhang D."/>
        </authorList>
    </citation>
    <scope>NUCLEOTIDE SEQUENCE [LARGE SCALE GENOMIC DNA]</scope>
    <source>
        <strain evidence="8 9">HHU 13199</strain>
    </source>
</reference>
<keyword evidence="5" id="KW-0653">Protein transport</keyword>
<dbReference type="Proteomes" id="UP000624419">
    <property type="component" value="Unassembled WGS sequence"/>
</dbReference>
<dbReference type="PROSITE" id="PS52015">
    <property type="entry name" value="TONB_CTD"/>
    <property type="match status" value="1"/>
</dbReference>
<evidence type="ECO:0000256" key="2">
    <source>
        <dbReference type="ARBA" id="ARBA00022692"/>
    </source>
</evidence>
<evidence type="ECO:0000259" key="7">
    <source>
        <dbReference type="PROSITE" id="PS52015"/>
    </source>
</evidence>
<dbReference type="PRINTS" id="PR01374">
    <property type="entry name" value="TONBPROTEIN"/>
</dbReference>
<keyword evidence="3" id="KW-1133">Transmembrane helix</keyword>
<evidence type="ECO:0000256" key="5">
    <source>
        <dbReference type="RuleBase" id="RU362123"/>
    </source>
</evidence>
<feature type="signal peptide" evidence="6">
    <location>
        <begin position="1"/>
        <end position="27"/>
    </location>
</feature>
<evidence type="ECO:0000256" key="4">
    <source>
        <dbReference type="ARBA" id="ARBA00023136"/>
    </source>
</evidence>
<dbReference type="InterPro" id="IPR037682">
    <property type="entry name" value="TonB_C"/>
</dbReference>
<keyword evidence="5" id="KW-0813">Transport</keyword>
<keyword evidence="6" id="KW-0732">Signal</keyword>
<comment type="similarity">
    <text evidence="5">Belongs to the TonB family.</text>
</comment>
<dbReference type="Pfam" id="PF03544">
    <property type="entry name" value="TonB_C"/>
    <property type="match status" value="1"/>
</dbReference>
<dbReference type="NCBIfam" id="TIGR01352">
    <property type="entry name" value="tonB_Cterm"/>
    <property type="match status" value="1"/>
</dbReference>
<organism evidence="8 9">
    <name type="scientific">Salinimonas profundi</name>
    <dbReference type="NCBI Taxonomy" id="2729140"/>
    <lineage>
        <taxon>Bacteria</taxon>
        <taxon>Pseudomonadati</taxon>
        <taxon>Pseudomonadota</taxon>
        <taxon>Gammaproteobacteria</taxon>
        <taxon>Alteromonadales</taxon>
        <taxon>Alteromonadaceae</taxon>
        <taxon>Alteromonas/Salinimonas group</taxon>
        <taxon>Salinimonas</taxon>
    </lineage>
</organism>
<keyword evidence="5" id="KW-0735">Signal-anchor</keyword>
<feature type="domain" description="TonB C-terminal" evidence="7">
    <location>
        <begin position="45"/>
        <end position="141"/>
    </location>
</feature>
<keyword evidence="5" id="KW-0997">Cell inner membrane</keyword>
<evidence type="ECO:0000313" key="9">
    <source>
        <dbReference type="Proteomes" id="UP000624419"/>
    </source>
</evidence>
<comment type="caution">
    <text evidence="8">The sequence shown here is derived from an EMBL/GenBank/DDBJ whole genome shotgun (WGS) entry which is preliminary data.</text>
</comment>
<dbReference type="Gene3D" id="3.30.1150.10">
    <property type="match status" value="1"/>
</dbReference>
<evidence type="ECO:0000256" key="1">
    <source>
        <dbReference type="ARBA" id="ARBA00004167"/>
    </source>
</evidence>
<sequence>MRNNGGKMRRILFLTSALALSACNSTSDVNEDEIKPVDFVDDKNALEKMWIVSKNDYPRYPQDAAKKGISGCVDFSFVINSEGKAQNIQVIKAIPDSTFIRSATKSLKNFRWQPTELNSVRQPAITTLQLDFSTTPVMKVAECIVGDA</sequence>
<evidence type="ECO:0000256" key="6">
    <source>
        <dbReference type="SAM" id="SignalP"/>
    </source>
</evidence>
<comment type="subcellular location">
    <subcellularLocation>
        <location evidence="5">Cell inner membrane</location>
        <topology evidence="5">Single-pass membrane protein</topology>
        <orientation evidence="5">Periplasmic side</orientation>
    </subcellularLocation>
    <subcellularLocation>
        <location evidence="1">Membrane</location>
        <topology evidence="1">Single-pass membrane protein</topology>
    </subcellularLocation>
</comment>
<dbReference type="SUPFAM" id="SSF74653">
    <property type="entry name" value="TolA/TonB C-terminal domain"/>
    <property type="match status" value="1"/>
</dbReference>
<protein>
    <recommendedName>
        <fullName evidence="5">Protein TonB</fullName>
    </recommendedName>
</protein>
<comment type="function">
    <text evidence="5">Interacts with outer membrane receptor proteins that carry out high-affinity binding and energy dependent uptake into the periplasmic space of specific substrates. It could act to transduce energy from the cytoplasmic membrane to specific energy-requiring processes in the outer membrane, resulting in the release into the periplasm of ligands bound by these outer membrane proteins.</text>
</comment>
<gene>
    <name evidence="8" type="ORF">HHX48_16610</name>
</gene>
<evidence type="ECO:0000313" key="8">
    <source>
        <dbReference type="EMBL" id="MBD3587360.1"/>
    </source>
</evidence>
<feature type="chain" id="PRO_5046147431" description="Protein TonB" evidence="6">
    <location>
        <begin position="28"/>
        <end position="148"/>
    </location>
</feature>
<keyword evidence="2" id="KW-0812">Transmembrane</keyword>
<dbReference type="InterPro" id="IPR003538">
    <property type="entry name" value="TonB"/>
</dbReference>
<keyword evidence="9" id="KW-1185">Reference proteome</keyword>
<dbReference type="EMBL" id="JABBXD010000013">
    <property type="protein sequence ID" value="MBD3587360.1"/>
    <property type="molecule type" value="Genomic_DNA"/>
</dbReference>
<accession>A0ABR8LT70</accession>
<keyword evidence="4" id="KW-0472">Membrane</keyword>